<dbReference type="PANTHER" id="PTHR35024">
    <property type="entry name" value="HYPOTHETICAL CYTOSOLIC PROTEIN"/>
    <property type="match status" value="1"/>
</dbReference>
<dbReference type="InterPro" id="IPR007607">
    <property type="entry name" value="BacA/B"/>
</dbReference>
<protein>
    <submittedName>
        <fullName evidence="3">Cytoskeletal protein CcmA (Bactofilin family)</fullName>
    </submittedName>
</protein>
<gene>
    <name evidence="3" type="ORF">FHR99_000030</name>
</gene>
<feature type="compositionally biased region" description="Polar residues" evidence="2">
    <location>
        <begin position="116"/>
        <end position="130"/>
    </location>
</feature>
<dbReference type="Proteomes" id="UP000537130">
    <property type="component" value="Unassembled WGS sequence"/>
</dbReference>
<sequence>MGFLGRVGKEGGDQPGTTVVAGGTKVVGDLQLNDDFHLDGCMQGTLRSSLNVSIGCHGEFDGEIEAKKVMISGRVNGTIDAERLEIVSTGRVTGEINVTELVIEPGGQFSGVSQIKQASQSEPRQLTYTDQAEETGTEQESALNGNDDEHSERITPSVSV</sequence>
<proteinExistence type="inferred from homology"/>
<evidence type="ECO:0000256" key="2">
    <source>
        <dbReference type="SAM" id="MobiDB-lite"/>
    </source>
</evidence>
<dbReference type="RefSeq" id="WP_183408522.1">
    <property type="nucleotide sequence ID" value="NZ_JACHWY010000001.1"/>
</dbReference>
<reference evidence="3 4" key="1">
    <citation type="submission" date="2020-08" db="EMBL/GenBank/DDBJ databases">
        <title>Genomic Encyclopedia of Type Strains, Phase III (KMG-III): the genomes of soil and plant-associated and newly described type strains.</title>
        <authorList>
            <person name="Whitman W."/>
        </authorList>
    </citation>
    <scope>NUCLEOTIDE SEQUENCE [LARGE SCALE GENOMIC DNA]</scope>
    <source>
        <strain evidence="3 4">CECT 8654</strain>
    </source>
</reference>
<evidence type="ECO:0000313" key="4">
    <source>
        <dbReference type="Proteomes" id="UP000537130"/>
    </source>
</evidence>
<dbReference type="PANTHER" id="PTHR35024:SF4">
    <property type="entry name" value="POLYMER-FORMING CYTOSKELETAL PROTEIN"/>
    <property type="match status" value="1"/>
</dbReference>
<accession>A0A7W4W2M1</accession>
<comment type="caution">
    <text evidence="3">The sequence shown here is derived from an EMBL/GenBank/DDBJ whole genome shotgun (WGS) entry which is preliminary data.</text>
</comment>
<dbReference type="Pfam" id="PF04519">
    <property type="entry name" value="Bactofilin"/>
    <property type="match status" value="1"/>
</dbReference>
<evidence type="ECO:0000313" key="3">
    <source>
        <dbReference type="EMBL" id="MBB3045794.1"/>
    </source>
</evidence>
<feature type="region of interest" description="Disordered" evidence="2">
    <location>
        <begin position="116"/>
        <end position="160"/>
    </location>
</feature>
<evidence type="ECO:0000256" key="1">
    <source>
        <dbReference type="ARBA" id="ARBA00044755"/>
    </source>
</evidence>
<dbReference type="AlphaFoldDB" id="A0A7W4W2M1"/>
<dbReference type="EMBL" id="JACHWY010000001">
    <property type="protein sequence ID" value="MBB3045794.1"/>
    <property type="molecule type" value="Genomic_DNA"/>
</dbReference>
<keyword evidence="4" id="KW-1185">Reference proteome</keyword>
<comment type="similarity">
    <text evidence="1">Belongs to the bactofilin family.</text>
</comment>
<organism evidence="3 4">
    <name type="scientific">Litorivivens lipolytica</name>
    <dbReference type="NCBI Taxonomy" id="1524264"/>
    <lineage>
        <taxon>Bacteria</taxon>
        <taxon>Pseudomonadati</taxon>
        <taxon>Pseudomonadota</taxon>
        <taxon>Gammaproteobacteria</taxon>
        <taxon>Litorivivens</taxon>
    </lineage>
</organism>
<name>A0A7W4W2M1_9GAMM</name>